<evidence type="ECO:0000256" key="2">
    <source>
        <dbReference type="ARBA" id="ARBA00022448"/>
    </source>
</evidence>
<gene>
    <name evidence="8" type="ordered locus">Bathy11g00400</name>
</gene>
<dbReference type="STRING" id="41875.K8EK56"/>
<keyword evidence="3 6" id="KW-0812">Transmembrane</keyword>
<dbReference type="GeneID" id="19012726"/>
<dbReference type="InterPro" id="IPR036259">
    <property type="entry name" value="MFS_trans_sf"/>
</dbReference>
<evidence type="ECO:0000259" key="7">
    <source>
        <dbReference type="PROSITE" id="PS50850"/>
    </source>
</evidence>
<dbReference type="GO" id="GO:0016020">
    <property type="term" value="C:membrane"/>
    <property type="evidence" value="ECO:0007669"/>
    <property type="project" value="UniProtKB-SubCell"/>
</dbReference>
<dbReference type="Pfam" id="PF00083">
    <property type="entry name" value="Sugar_tr"/>
    <property type="match status" value="1"/>
</dbReference>
<accession>K8EK56</accession>
<reference evidence="8 9" key="1">
    <citation type="submission" date="2011-10" db="EMBL/GenBank/DDBJ databases">
        <authorList>
            <person name="Genoscope - CEA"/>
        </authorList>
    </citation>
    <scope>NUCLEOTIDE SEQUENCE [LARGE SCALE GENOMIC DNA]</scope>
    <source>
        <strain evidence="8 9">RCC 1105</strain>
    </source>
</reference>
<feature type="transmembrane region" description="Helical" evidence="6">
    <location>
        <begin position="187"/>
        <end position="208"/>
    </location>
</feature>
<dbReference type="PROSITE" id="PS50850">
    <property type="entry name" value="MFS"/>
    <property type="match status" value="1"/>
</dbReference>
<evidence type="ECO:0000256" key="3">
    <source>
        <dbReference type="ARBA" id="ARBA00022692"/>
    </source>
</evidence>
<dbReference type="EMBL" id="FO082268">
    <property type="protein sequence ID" value="CCO18617.1"/>
    <property type="molecule type" value="Genomic_DNA"/>
</dbReference>
<comment type="subcellular location">
    <subcellularLocation>
        <location evidence="1">Membrane</location>
        <topology evidence="1">Multi-pass membrane protein</topology>
    </subcellularLocation>
</comment>
<keyword evidence="5 6" id="KW-0472">Membrane</keyword>
<keyword evidence="4 6" id="KW-1133">Transmembrane helix</keyword>
<feature type="transmembrane region" description="Helical" evidence="6">
    <location>
        <begin position="34"/>
        <end position="55"/>
    </location>
</feature>
<dbReference type="InterPro" id="IPR020846">
    <property type="entry name" value="MFS_dom"/>
</dbReference>
<dbReference type="PANTHER" id="PTHR23511:SF5">
    <property type="entry name" value="MAJOR FACILITATOR-TYPE TRANSPORTER HXNZ-RELATED"/>
    <property type="match status" value="1"/>
</dbReference>
<sequence length="441" mass="47816">MRKVAGSPSSAGAVAVKSTLHDAKNAVGWGKYHWVLFLITGFCLMAESVEVNLLAFMTIDAAKEWHLNPVQASSIAASVFAGEIAGCSAFGLFGDRFGRKPAFILSIALIAGFGVASSFSPNVYVLVCMRFLVGVGIGGFSVPYDLLAEICPDKIRGQVLMSIWVWFAIGGILITELAYFVLDSRGWRYLTLLASVPPVLSLLFLGFLDESPSWLLAKGRTEEAEAIMDKIASTNKLEMKSFKLEDEEEHHASVKDLFKPKYLLATVCVWLTSFAQTFCYYGIILFLPRVLHVPKSEMFPFKELIYSCLGEIGGTIIGVFMVEYMPRGKVCTVSFIVFGVALPLLVEPNVPLPLVFAMIARAAAPISGSASWLLSAEAYPVEIRATGHSYGNMIARLGAFITTYWGGAQLSASTLAYGYTAISIVGALGGWFNPKAAMLLE</sequence>
<evidence type="ECO:0000256" key="6">
    <source>
        <dbReference type="SAM" id="Phobius"/>
    </source>
</evidence>
<dbReference type="GO" id="GO:0022857">
    <property type="term" value="F:transmembrane transporter activity"/>
    <property type="evidence" value="ECO:0007669"/>
    <property type="project" value="InterPro"/>
</dbReference>
<feature type="transmembrane region" description="Helical" evidence="6">
    <location>
        <begin position="159"/>
        <end position="181"/>
    </location>
</feature>
<evidence type="ECO:0000313" key="9">
    <source>
        <dbReference type="Proteomes" id="UP000198341"/>
    </source>
</evidence>
<keyword evidence="9" id="KW-1185">Reference proteome</keyword>
<feature type="transmembrane region" description="Helical" evidence="6">
    <location>
        <begin position="304"/>
        <end position="322"/>
    </location>
</feature>
<evidence type="ECO:0000256" key="5">
    <source>
        <dbReference type="ARBA" id="ARBA00023136"/>
    </source>
</evidence>
<dbReference type="InterPro" id="IPR005828">
    <property type="entry name" value="MFS_sugar_transport-like"/>
</dbReference>
<dbReference type="Proteomes" id="UP000198341">
    <property type="component" value="Chromosome 11"/>
</dbReference>
<dbReference type="RefSeq" id="XP_007510272.1">
    <property type="nucleotide sequence ID" value="XM_007510210.1"/>
</dbReference>
<proteinExistence type="predicted"/>
<evidence type="ECO:0000256" key="1">
    <source>
        <dbReference type="ARBA" id="ARBA00004141"/>
    </source>
</evidence>
<dbReference type="OrthoDB" id="4139357at2759"/>
<evidence type="ECO:0000256" key="4">
    <source>
        <dbReference type="ARBA" id="ARBA00022989"/>
    </source>
</evidence>
<protein>
    <recommendedName>
        <fullName evidence="7">Major facilitator superfamily (MFS) profile domain-containing protein</fullName>
    </recommendedName>
</protein>
<name>K8EK56_9CHLO</name>
<evidence type="ECO:0000313" key="8">
    <source>
        <dbReference type="EMBL" id="CCO18617.1"/>
    </source>
</evidence>
<dbReference type="PANTHER" id="PTHR23511">
    <property type="entry name" value="SYNAPTIC VESICLE GLYCOPROTEIN 2"/>
    <property type="match status" value="1"/>
</dbReference>
<dbReference type="SUPFAM" id="SSF103473">
    <property type="entry name" value="MFS general substrate transporter"/>
    <property type="match status" value="1"/>
</dbReference>
<dbReference type="eggNOG" id="KOG0253">
    <property type="taxonomic scope" value="Eukaryota"/>
</dbReference>
<dbReference type="Gene3D" id="1.20.1250.20">
    <property type="entry name" value="MFS general substrate transporter like domains"/>
    <property type="match status" value="1"/>
</dbReference>
<keyword evidence="2" id="KW-0813">Transport</keyword>
<feature type="domain" description="Major facilitator superfamily (MFS) profile" evidence="7">
    <location>
        <begin position="36"/>
        <end position="441"/>
    </location>
</feature>
<organism evidence="8 9">
    <name type="scientific">Bathycoccus prasinos</name>
    <dbReference type="NCBI Taxonomy" id="41875"/>
    <lineage>
        <taxon>Eukaryota</taxon>
        <taxon>Viridiplantae</taxon>
        <taxon>Chlorophyta</taxon>
        <taxon>Mamiellophyceae</taxon>
        <taxon>Mamiellales</taxon>
        <taxon>Bathycoccaceae</taxon>
        <taxon>Bathycoccus</taxon>
    </lineage>
</organism>
<feature type="transmembrane region" description="Helical" evidence="6">
    <location>
        <begin position="123"/>
        <end position="147"/>
    </location>
</feature>
<dbReference type="KEGG" id="bpg:Bathy11g00400"/>
<dbReference type="AlphaFoldDB" id="K8EK56"/>
<feature type="transmembrane region" description="Helical" evidence="6">
    <location>
        <begin position="101"/>
        <end position="117"/>
    </location>
</feature>
<feature type="transmembrane region" description="Helical" evidence="6">
    <location>
        <begin position="75"/>
        <end position="94"/>
    </location>
</feature>
<feature type="transmembrane region" description="Helical" evidence="6">
    <location>
        <begin position="262"/>
        <end position="284"/>
    </location>
</feature>